<feature type="compositionally biased region" description="Basic and acidic residues" evidence="1">
    <location>
        <begin position="106"/>
        <end position="120"/>
    </location>
</feature>
<evidence type="ECO:0000256" key="1">
    <source>
        <dbReference type="SAM" id="MobiDB-lite"/>
    </source>
</evidence>
<feature type="compositionally biased region" description="Low complexity" evidence="1">
    <location>
        <begin position="34"/>
        <end position="43"/>
    </location>
</feature>
<organism evidence="2 3">
    <name type="scientific">Phakopsora pachyrhizi</name>
    <name type="common">Asian soybean rust disease fungus</name>
    <dbReference type="NCBI Taxonomy" id="170000"/>
    <lineage>
        <taxon>Eukaryota</taxon>
        <taxon>Fungi</taxon>
        <taxon>Dikarya</taxon>
        <taxon>Basidiomycota</taxon>
        <taxon>Pucciniomycotina</taxon>
        <taxon>Pucciniomycetes</taxon>
        <taxon>Pucciniales</taxon>
        <taxon>Phakopsoraceae</taxon>
        <taxon>Phakopsora</taxon>
    </lineage>
</organism>
<comment type="caution">
    <text evidence="2">The sequence shown here is derived from an EMBL/GenBank/DDBJ whole genome shotgun (WGS) entry which is preliminary data.</text>
</comment>
<keyword evidence="3" id="KW-1185">Reference proteome</keyword>
<gene>
    <name evidence="2" type="ORF">PPACK8108_LOCUS5149</name>
</gene>
<feature type="region of interest" description="Disordered" evidence="1">
    <location>
        <begin position="34"/>
        <end position="58"/>
    </location>
</feature>
<reference evidence="2" key="1">
    <citation type="submission" date="2022-06" db="EMBL/GenBank/DDBJ databases">
        <authorList>
            <consortium name="SYNGENTA / RWTH Aachen University"/>
        </authorList>
    </citation>
    <scope>NUCLEOTIDE SEQUENCE</scope>
</reference>
<evidence type="ECO:0000313" key="3">
    <source>
        <dbReference type="Proteomes" id="UP001153365"/>
    </source>
</evidence>
<proteinExistence type="predicted"/>
<dbReference type="Proteomes" id="UP001153365">
    <property type="component" value="Unassembled WGS sequence"/>
</dbReference>
<feature type="region of interest" description="Disordered" evidence="1">
    <location>
        <begin position="101"/>
        <end position="138"/>
    </location>
</feature>
<feature type="region of interest" description="Disordered" evidence="1">
    <location>
        <begin position="1"/>
        <end position="20"/>
    </location>
</feature>
<name>A0AAV0AR03_PHAPC</name>
<dbReference type="AlphaFoldDB" id="A0AAV0AR03"/>
<evidence type="ECO:0000313" key="2">
    <source>
        <dbReference type="EMBL" id="CAH7670439.1"/>
    </source>
</evidence>
<sequence length="260" mass="29606">MQLPSEIPYHSNHSSAHQQHHVWNHSNFRQSSVVSAQRVSPASTRPIRSPSPFSPLPAIHVDEGQRIESVLLNGDEGASAFFRRLKWSVDGLKLLTPAGRISSKGKAREDDKNNNSEAKRNQKKKVHLGIDSTKESTNLNQPKNNVIRDFWSDQIFKLLVNRILTASLRVQDLLGIRDRNRKNHRHQHLWSRFDLRTIPIPLNLSSNGPHVRSINFEHGSFFLPSTIKTNQSIVILFLGDQGSIQKTSDWPEESENNNNE</sequence>
<accession>A0AAV0AR03</accession>
<dbReference type="EMBL" id="CALTRL010000992">
    <property type="protein sequence ID" value="CAH7670439.1"/>
    <property type="molecule type" value="Genomic_DNA"/>
</dbReference>
<protein>
    <submittedName>
        <fullName evidence="2">Uncharacterized protein</fullName>
    </submittedName>
</protein>